<keyword evidence="4" id="KW-0788">Thiol protease</keyword>
<feature type="domain" description="Ubiquitin-like protease family profile" evidence="5">
    <location>
        <begin position="98"/>
        <end position="260"/>
    </location>
</feature>
<proteinExistence type="inferred from homology"/>
<evidence type="ECO:0000313" key="7">
    <source>
        <dbReference type="Proteomes" id="UP000315295"/>
    </source>
</evidence>
<evidence type="ECO:0000313" key="6">
    <source>
        <dbReference type="EMBL" id="TQD90876.1"/>
    </source>
</evidence>
<gene>
    <name evidence="6" type="ORF">C1H46_023555</name>
</gene>
<dbReference type="GO" id="GO:0006508">
    <property type="term" value="P:proteolysis"/>
    <property type="evidence" value="ECO:0007669"/>
    <property type="project" value="UniProtKB-KW"/>
</dbReference>
<dbReference type="AlphaFoldDB" id="A0A540LWW6"/>
<dbReference type="GO" id="GO:0008234">
    <property type="term" value="F:cysteine-type peptidase activity"/>
    <property type="evidence" value="ECO:0007669"/>
    <property type="project" value="UniProtKB-KW"/>
</dbReference>
<dbReference type="EMBL" id="VIEB01000439">
    <property type="protein sequence ID" value="TQD90876.1"/>
    <property type="molecule type" value="Genomic_DNA"/>
</dbReference>
<dbReference type="GO" id="GO:0000338">
    <property type="term" value="P:protein deneddylation"/>
    <property type="evidence" value="ECO:0007669"/>
    <property type="project" value="TreeGrafter"/>
</dbReference>
<evidence type="ECO:0000256" key="4">
    <source>
        <dbReference type="ARBA" id="ARBA00022807"/>
    </source>
</evidence>
<dbReference type="Gene3D" id="3.40.395.10">
    <property type="entry name" value="Adenoviral Proteinase, Chain A"/>
    <property type="match status" value="1"/>
</dbReference>
<sequence length="306" mass="35015">MKLNGDYKIDYLFKYAGLGVALLARLPDRSESLSLCPYEDSSARESFFFSITTVYLFKSLFFQPFFRILRIERTEYTIDIYQMGKPNPDEKILSYNDVVLRRSDLDILSGPYFLNDRLIEFYFSYLSSCSEEILLIPPSIAFWMMNAVGQGLHEFLVPLNLPDKKLVIFPVNDNEDVSEAGGGSHWSLLAFERDSNVFVHHDSNGGMNRRHAKKLYDAVVDFMSVSRSATKPTYQECSDSPQQVNGYDCGLYVLAIARVICSWYGSKDKGEQTLWFHAVREQVTPSVVAAMRHEILELIRGLMPVK</sequence>
<keyword evidence="2" id="KW-0645">Protease</keyword>
<protein>
    <recommendedName>
        <fullName evidence="5">Ubiquitin-like protease family profile domain-containing protein</fullName>
    </recommendedName>
</protein>
<dbReference type="InterPro" id="IPR044613">
    <property type="entry name" value="Nep1/2-like"/>
</dbReference>
<dbReference type="InterPro" id="IPR003653">
    <property type="entry name" value="Peptidase_C48_C"/>
</dbReference>
<organism evidence="6 7">
    <name type="scientific">Malus baccata</name>
    <name type="common">Siberian crab apple</name>
    <name type="synonym">Pyrus baccata</name>
    <dbReference type="NCBI Taxonomy" id="106549"/>
    <lineage>
        <taxon>Eukaryota</taxon>
        <taxon>Viridiplantae</taxon>
        <taxon>Streptophyta</taxon>
        <taxon>Embryophyta</taxon>
        <taxon>Tracheophyta</taxon>
        <taxon>Spermatophyta</taxon>
        <taxon>Magnoliopsida</taxon>
        <taxon>eudicotyledons</taxon>
        <taxon>Gunneridae</taxon>
        <taxon>Pentapetalae</taxon>
        <taxon>rosids</taxon>
        <taxon>fabids</taxon>
        <taxon>Rosales</taxon>
        <taxon>Rosaceae</taxon>
        <taxon>Amygdaloideae</taxon>
        <taxon>Maleae</taxon>
        <taxon>Malus</taxon>
    </lineage>
</organism>
<dbReference type="PROSITE" id="PS50600">
    <property type="entry name" value="ULP_PROTEASE"/>
    <property type="match status" value="1"/>
</dbReference>
<keyword evidence="3" id="KW-0378">Hydrolase</keyword>
<comment type="caution">
    <text evidence="6">The sequence shown here is derived from an EMBL/GenBank/DDBJ whole genome shotgun (WGS) entry which is preliminary data.</text>
</comment>
<dbReference type="PANTHER" id="PTHR46468">
    <property type="entry name" value="SENTRIN-SPECIFIC PROTEASE 8"/>
    <property type="match status" value="1"/>
</dbReference>
<dbReference type="InterPro" id="IPR038765">
    <property type="entry name" value="Papain-like_cys_pep_sf"/>
</dbReference>
<dbReference type="GO" id="GO:0019784">
    <property type="term" value="F:deNEDDylase activity"/>
    <property type="evidence" value="ECO:0007669"/>
    <property type="project" value="InterPro"/>
</dbReference>
<dbReference type="Proteomes" id="UP000315295">
    <property type="component" value="Unassembled WGS sequence"/>
</dbReference>
<accession>A0A540LWW6</accession>
<evidence type="ECO:0000259" key="5">
    <source>
        <dbReference type="PROSITE" id="PS50600"/>
    </source>
</evidence>
<comment type="similarity">
    <text evidence="1">Belongs to the peptidase C48 family.</text>
</comment>
<reference evidence="6 7" key="1">
    <citation type="journal article" date="2019" name="G3 (Bethesda)">
        <title>Sequencing of a Wild Apple (Malus baccata) Genome Unravels the Differences Between Cultivated and Wild Apple Species Regarding Disease Resistance and Cold Tolerance.</title>
        <authorList>
            <person name="Chen X."/>
        </authorList>
    </citation>
    <scope>NUCLEOTIDE SEQUENCE [LARGE SCALE GENOMIC DNA]</scope>
    <source>
        <strain evidence="7">cv. Shandingzi</strain>
        <tissue evidence="6">Leaves</tissue>
    </source>
</reference>
<name>A0A540LWW6_MALBA</name>
<dbReference type="Pfam" id="PF02902">
    <property type="entry name" value="Peptidase_C48"/>
    <property type="match status" value="1"/>
</dbReference>
<dbReference type="STRING" id="106549.A0A540LWW6"/>
<evidence type="ECO:0000256" key="2">
    <source>
        <dbReference type="ARBA" id="ARBA00022670"/>
    </source>
</evidence>
<keyword evidence="7" id="KW-1185">Reference proteome</keyword>
<evidence type="ECO:0000256" key="3">
    <source>
        <dbReference type="ARBA" id="ARBA00022801"/>
    </source>
</evidence>
<dbReference type="SUPFAM" id="SSF54001">
    <property type="entry name" value="Cysteine proteinases"/>
    <property type="match status" value="1"/>
</dbReference>
<evidence type="ECO:0000256" key="1">
    <source>
        <dbReference type="ARBA" id="ARBA00005234"/>
    </source>
</evidence>
<dbReference type="PANTHER" id="PTHR46468:SF1">
    <property type="entry name" value="SENTRIN-SPECIFIC PROTEASE 8"/>
    <property type="match status" value="1"/>
</dbReference>